<organism evidence="8 9">
    <name type="scientific">Clonostachys solani</name>
    <dbReference type="NCBI Taxonomy" id="160281"/>
    <lineage>
        <taxon>Eukaryota</taxon>
        <taxon>Fungi</taxon>
        <taxon>Dikarya</taxon>
        <taxon>Ascomycota</taxon>
        <taxon>Pezizomycotina</taxon>
        <taxon>Sordariomycetes</taxon>
        <taxon>Hypocreomycetidae</taxon>
        <taxon>Hypocreales</taxon>
        <taxon>Bionectriaceae</taxon>
        <taxon>Clonostachys</taxon>
    </lineage>
</organism>
<proteinExistence type="predicted"/>
<dbReference type="InterPro" id="IPR044862">
    <property type="entry name" value="Pro_4_hyd_alph_FE2OG_OXY"/>
</dbReference>
<dbReference type="GO" id="GO:0031418">
    <property type="term" value="F:L-ascorbic acid binding"/>
    <property type="evidence" value="ECO:0007669"/>
    <property type="project" value="InterPro"/>
</dbReference>
<dbReference type="OrthoDB" id="69177at2759"/>
<feature type="region of interest" description="Disordered" evidence="6">
    <location>
        <begin position="1"/>
        <end position="20"/>
    </location>
</feature>
<dbReference type="Pfam" id="PF13640">
    <property type="entry name" value="2OG-FeII_Oxy_3"/>
    <property type="match status" value="1"/>
</dbReference>
<comment type="cofactor">
    <cofactor evidence="1">
        <name>L-ascorbate</name>
        <dbReference type="ChEBI" id="CHEBI:38290"/>
    </cofactor>
</comment>
<evidence type="ECO:0000313" key="8">
    <source>
        <dbReference type="EMBL" id="CAH0044701.1"/>
    </source>
</evidence>
<dbReference type="EMBL" id="CABFOC020000007">
    <property type="protein sequence ID" value="CAH0044701.1"/>
    <property type="molecule type" value="Genomic_DNA"/>
</dbReference>
<comment type="caution">
    <text evidence="8">The sequence shown here is derived from an EMBL/GenBank/DDBJ whole genome shotgun (WGS) entry which is preliminary data.</text>
</comment>
<feature type="domain" description="Prolyl 4-hydroxylase alpha subunit" evidence="7">
    <location>
        <begin position="63"/>
        <end position="281"/>
    </location>
</feature>
<evidence type="ECO:0000256" key="6">
    <source>
        <dbReference type="SAM" id="MobiDB-lite"/>
    </source>
</evidence>
<keyword evidence="3" id="KW-0223">Dioxygenase</keyword>
<keyword evidence="9" id="KW-1185">Reference proteome</keyword>
<dbReference type="PANTHER" id="PTHR10869">
    <property type="entry name" value="PROLYL 4-HYDROXYLASE ALPHA SUBUNIT"/>
    <property type="match status" value="1"/>
</dbReference>
<evidence type="ECO:0000259" key="7">
    <source>
        <dbReference type="SMART" id="SM00702"/>
    </source>
</evidence>
<dbReference type="AlphaFoldDB" id="A0A9N9WA47"/>
<dbReference type="GO" id="GO:0004656">
    <property type="term" value="F:procollagen-proline 4-dioxygenase activity"/>
    <property type="evidence" value="ECO:0007669"/>
    <property type="project" value="TreeGrafter"/>
</dbReference>
<protein>
    <recommendedName>
        <fullName evidence="7">Prolyl 4-hydroxylase alpha subunit domain-containing protein</fullName>
    </recommendedName>
</protein>
<dbReference type="PANTHER" id="PTHR10869:SF241">
    <property type="entry name" value="FE2OG DIOXYGENASE DOMAIN-CONTAINING PROTEIN"/>
    <property type="match status" value="1"/>
</dbReference>
<accession>A0A9N9WA47</accession>
<dbReference type="Gene3D" id="2.60.120.620">
    <property type="entry name" value="q2cbj1_9rhob like domain"/>
    <property type="match status" value="1"/>
</dbReference>
<evidence type="ECO:0000256" key="3">
    <source>
        <dbReference type="ARBA" id="ARBA00022964"/>
    </source>
</evidence>
<dbReference type="InterPro" id="IPR006620">
    <property type="entry name" value="Pro_4_hyd_alph"/>
</dbReference>
<gene>
    <name evidence="8" type="ORF">CSOL1703_00010439</name>
</gene>
<dbReference type="GO" id="GO:0005506">
    <property type="term" value="F:iron ion binding"/>
    <property type="evidence" value="ECO:0007669"/>
    <property type="project" value="InterPro"/>
</dbReference>
<keyword evidence="2" id="KW-0479">Metal-binding</keyword>
<dbReference type="SMART" id="SM00702">
    <property type="entry name" value="P4Hc"/>
    <property type="match status" value="1"/>
</dbReference>
<name>A0A9N9WA47_9HYPO</name>
<dbReference type="InterPro" id="IPR045054">
    <property type="entry name" value="P4HA-like"/>
</dbReference>
<evidence type="ECO:0000256" key="2">
    <source>
        <dbReference type="ARBA" id="ARBA00022723"/>
    </source>
</evidence>
<evidence type="ECO:0000256" key="5">
    <source>
        <dbReference type="ARBA" id="ARBA00023004"/>
    </source>
</evidence>
<reference evidence="8" key="1">
    <citation type="submission" date="2021-10" db="EMBL/GenBank/DDBJ databases">
        <authorList>
            <person name="Piombo E."/>
        </authorList>
    </citation>
    <scope>NUCLEOTIDE SEQUENCE</scope>
</reference>
<sequence length="297" mass="33036">MGQYLSTSQAPIRKAQSMQPRAVTYESKDVPIPDDFLRGPPEKPVTCTPVPFATSDVPEYAKCYAVTLDNVVSPEECAQLIQLAEESVLPASEDDPNQGPWRPAMIAVAPGLEGPAPGYRESDRIVWDRQELTDRIWERCCRAEGLAEQLAVVRSDDGYGPLGRPAGQWELSQINKRMRFLRYSPGQFFKPHVDGAVSYEEDGSSFQTQYTVHLYLNDSAEVSPGSKLVGGATGFLSRDRKRRIDINPKGGSVLIFQHRRLLHEGAKVKKGQKFTVRMDVLYKWVEDAAPDVVPDAA</sequence>
<feature type="compositionally biased region" description="Polar residues" evidence="6">
    <location>
        <begin position="1"/>
        <end position="10"/>
    </location>
</feature>
<evidence type="ECO:0000256" key="4">
    <source>
        <dbReference type="ARBA" id="ARBA00023002"/>
    </source>
</evidence>
<keyword evidence="5" id="KW-0408">Iron</keyword>
<keyword evidence="4" id="KW-0560">Oxidoreductase</keyword>
<evidence type="ECO:0000313" key="9">
    <source>
        <dbReference type="Proteomes" id="UP000775872"/>
    </source>
</evidence>
<dbReference type="GO" id="GO:0005783">
    <property type="term" value="C:endoplasmic reticulum"/>
    <property type="evidence" value="ECO:0007669"/>
    <property type="project" value="TreeGrafter"/>
</dbReference>
<evidence type="ECO:0000256" key="1">
    <source>
        <dbReference type="ARBA" id="ARBA00001961"/>
    </source>
</evidence>
<dbReference type="Proteomes" id="UP000775872">
    <property type="component" value="Unassembled WGS sequence"/>
</dbReference>